<reference evidence="2" key="2">
    <citation type="journal article" date="2015" name="Data Brief">
        <title>Shoot transcriptome of the giant reed, Arundo donax.</title>
        <authorList>
            <person name="Barrero R.A."/>
            <person name="Guerrero F.D."/>
            <person name="Moolhuijzen P."/>
            <person name="Goolsby J.A."/>
            <person name="Tidwell J."/>
            <person name="Bellgard S.E."/>
            <person name="Bellgard M.I."/>
        </authorList>
    </citation>
    <scope>NUCLEOTIDE SEQUENCE</scope>
    <source>
        <tissue evidence="2">Shoot tissue taken approximately 20 cm above the soil surface</tissue>
    </source>
</reference>
<evidence type="ECO:0000256" key="1">
    <source>
        <dbReference type="SAM" id="Phobius"/>
    </source>
</evidence>
<keyword evidence="1" id="KW-1133">Transmembrane helix</keyword>
<keyword evidence="1" id="KW-0472">Membrane</keyword>
<reference evidence="2" key="1">
    <citation type="submission" date="2014-09" db="EMBL/GenBank/DDBJ databases">
        <authorList>
            <person name="Magalhaes I.L.F."/>
            <person name="Oliveira U."/>
            <person name="Santos F.R."/>
            <person name="Vidigal T.H.D.A."/>
            <person name="Brescovit A.D."/>
            <person name="Santos A.J."/>
        </authorList>
    </citation>
    <scope>NUCLEOTIDE SEQUENCE</scope>
    <source>
        <tissue evidence="2">Shoot tissue taken approximately 20 cm above the soil surface</tissue>
    </source>
</reference>
<keyword evidence="1" id="KW-0812">Transmembrane</keyword>
<organism evidence="2">
    <name type="scientific">Arundo donax</name>
    <name type="common">Giant reed</name>
    <name type="synonym">Donax arundinaceus</name>
    <dbReference type="NCBI Taxonomy" id="35708"/>
    <lineage>
        <taxon>Eukaryota</taxon>
        <taxon>Viridiplantae</taxon>
        <taxon>Streptophyta</taxon>
        <taxon>Embryophyta</taxon>
        <taxon>Tracheophyta</taxon>
        <taxon>Spermatophyta</taxon>
        <taxon>Magnoliopsida</taxon>
        <taxon>Liliopsida</taxon>
        <taxon>Poales</taxon>
        <taxon>Poaceae</taxon>
        <taxon>PACMAD clade</taxon>
        <taxon>Arundinoideae</taxon>
        <taxon>Arundineae</taxon>
        <taxon>Arundo</taxon>
    </lineage>
</organism>
<sequence length="37" mass="4082">MTVPFPSATMDFANAFSFFLCIRLLALRVASVSSRTL</sequence>
<proteinExistence type="predicted"/>
<accession>A0A0A9HIB1</accession>
<name>A0A0A9HIB1_ARUDO</name>
<dbReference type="EMBL" id="GBRH01163310">
    <property type="protein sequence ID" value="JAE34586.1"/>
    <property type="molecule type" value="Transcribed_RNA"/>
</dbReference>
<protein>
    <submittedName>
        <fullName evidence="2">Uncharacterized protein</fullName>
    </submittedName>
</protein>
<dbReference type="AlphaFoldDB" id="A0A0A9HIB1"/>
<evidence type="ECO:0000313" key="2">
    <source>
        <dbReference type="EMBL" id="JAE34586.1"/>
    </source>
</evidence>
<feature type="transmembrane region" description="Helical" evidence="1">
    <location>
        <begin position="12"/>
        <end position="30"/>
    </location>
</feature>